<evidence type="ECO:0000313" key="10">
    <source>
        <dbReference type="Proteomes" id="UP000632273"/>
    </source>
</evidence>
<feature type="transmembrane region" description="Helical" evidence="8">
    <location>
        <begin position="85"/>
        <end position="105"/>
    </location>
</feature>
<evidence type="ECO:0000256" key="6">
    <source>
        <dbReference type="ARBA" id="ARBA00022989"/>
    </source>
</evidence>
<feature type="transmembrane region" description="Helical" evidence="8">
    <location>
        <begin position="29"/>
        <end position="54"/>
    </location>
</feature>
<feature type="transmembrane region" description="Helical" evidence="8">
    <location>
        <begin position="391"/>
        <end position="409"/>
    </location>
</feature>
<dbReference type="InterPro" id="IPR050297">
    <property type="entry name" value="LipidA_mod_glycosyltrf_83"/>
</dbReference>
<evidence type="ECO:0000313" key="9">
    <source>
        <dbReference type="EMBL" id="GGF04602.1"/>
    </source>
</evidence>
<reference evidence="10" key="1">
    <citation type="journal article" date="2019" name="Int. J. Syst. Evol. Microbiol.">
        <title>The Global Catalogue of Microorganisms (GCM) 10K type strain sequencing project: providing services to taxonomists for standard genome sequencing and annotation.</title>
        <authorList>
            <consortium name="The Broad Institute Genomics Platform"/>
            <consortium name="The Broad Institute Genome Sequencing Center for Infectious Disease"/>
            <person name="Wu L."/>
            <person name="Ma J."/>
        </authorList>
    </citation>
    <scope>NUCLEOTIDE SEQUENCE [LARGE SCALE GENOMIC DNA]</scope>
    <source>
        <strain evidence="10">CGMCC 1.15197</strain>
    </source>
</reference>
<proteinExistence type="predicted"/>
<comment type="caution">
    <text evidence="9">The sequence shown here is derived from an EMBL/GenBank/DDBJ whole genome shotgun (WGS) entry which is preliminary data.</text>
</comment>
<evidence type="ECO:0000256" key="2">
    <source>
        <dbReference type="ARBA" id="ARBA00022475"/>
    </source>
</evidence>
<evidence type="ECO:0000256" key="5">
    <source>
        <dbReference type="ARBA" id="ARBA00022692"/>
    </source>
</evidence>
<sequence>MGLVMAVLLRMFVAVDSWADLRVTKYDVFGYYLYLPATFVYHDIAGLGFVTPILDKYDLTNRGNPAHPLGNYEVSRARTEPDRYVIKYTMGLSILYAPFFAAAHIYTKYLSSAYPADGYSLPYQLAAYTAGLVYALLGLVLLRRLLLLYFGDALTALLLVVVYCTTNYLCYAVFKSLYSHNFLFVLHTATLLLAHYWLQRPRLRYILGLSLTIGLAVLIRPTEVIILLVPLLLGVASRADLQARIQLLWANRLQVICFGLGVFVIMVPQLLYWHHTSGHWTYDSYPGESFDFLHPKLYPGLLSFDNGWLTYTPVMVFALVGLFVLWRHRRDWFWLVTLYLSLHVYIAYSWWCWWYMDSFGSRTMVQTYPLLSLPLGFCLQTLFRRGVAVRVLTASVLILLTALNGFQLWQRQEGIFMPEHMTRRYYFAILGKTHLTKADLTKFDTNEADPDRSRYVSEVVYFNNFSQESAAGVTNDFALVAPVFQVDAQHPYSPTYRQRLGDLQVQPGDWIEARAQAFFPDKAWDINQMPSLVIEFKRNGQTYKWKGMRLMNKVGEVSTVYGGTPKVWDEVQFFSKVSADAQPDDEVSVYAFQNGSTQPVLIDNLTVTVLRHR</sequence>
<name>A0ABQ1TVE8_9BACT</name>
<accession>A0ABQ1TVE8</accession>
<dbReference type="PANTHER" id="PTHR33908">
    <property type="entry name" value="MANNOSYLTRANSFERASE YKCB-RELATED"/>
    <property type="match status" value="1"/>
</dbReference>
<comment type="subcellular location">
    <subcellularLocation>
        <location evidence="1">Cell membrane</location>
        <topology evidence="1">Multi-pass membrane protein</topology>
    </subcellularLocation>
</comment>
<evidence type="ECO:0000256" key="3">
    <source>
        <dbReference type="ARBA" id="ARBA00022676"/>
    </source>
</evidence>
<evidence type="ECO:0000256" key="8">
    <source>
        <dbReference type="SAM" id="Phobius"/>
    </source>
</evidence>
<keyword evidence="5 8" id="KW-0812">Transmembrane</keyword>
<keyword evidence="6 8" id="KW-1133">Transmembrane helix</keyword>
<evidence type="ECO:0000256" key="1">
    <source>
        <dbReference type="ARBA" id="ARBA00004651"/>
    </source>
</evidence>
<keyword evidence="10" id="KW-1185">Reference proteome</keyword>
<dbReference type="PANTHER" id="PTHR33908:SF11">
    <property type="entry name" value="MEMBRANE PROTEIN"/>
    <property type="match status" value="1"/>
</dbReference>
<keyword evidence="7 8" id="KW-0472">Membrane</keyword>
<feature type="transmembrane region" description="Helical" evidence="8">
    <location>
        <begin position="180"/>
        <end position="198"/>
    </location>
</feature>
<evidence type="ECO:0000256" key="7">
    <source>
        <dbReference type="ARBA" id="ARBA00023136"/>
    </source>
</evidence>
<organism evidence="9 10">
    <name type="scientific">Hymenobacter cavernae</name>
    <dbReference type="NCBI Taxonomy" id="2044852"/>
    <lineage>
        <taxon>Bacteria</taxon>
        <taxon>Pseudomonadati</taxon>
        <taxon>Bacteroidota</taxon>
        <taxon>Cytophagia</taxon>
        <taxon>Cytophagales</taxon>
        <taxon>Hymenobacteraceae</taxon>
        <taxon>Hymenobacter</taxon>
    </lineage>
</organism>
<feature type="transmembrane region" description="Helical" evidence="8">
    <location>
        <begin position="308"/>
        <end position="326"/>
    </location>
</feature>
<dbReference type="Proteomes" id="UP000632273">
    <property type="component" value="Unassembled WGS sequence"/>
</dbReference>
<dbReference type="EMBL" id="BMHT01000002">
    <property type="protein sequence ID" value="GGF04602.1"/>
    <property type="molecule type" value="Genomic_DNA"/>
</dbReference>
<feature type="transmembrane region" description="Helical" evidence="8">
    <location>
        <begin position="125"/>
        <end position="142"/>
    </location>
</feature>
<evidence type="ECO:0008006" key="11">
    <source>
        <dbReference type="Google" id="ProtNLM"/>
    </source>
</evidence>
<keyword evidence="4" id="KW-0808">Transferase</keyword>
<feature type="transmembrane region" description="Helical" evidence="8">
    <location>
        <begin position="253"/>
        <end position="273"/>
    </location>
</feature>
<evidence type="ECO:0000256" key="4">
    <source>
        <dbReference type="ARBA" id="ARBA00022679"/>
    </source>
</evidence>
<feature type="transmembrane region" description="Helical" evidence="8">
    <location>
        <begin position="368"/>
        <end position="384"/>
    </location>
</feature>
<keyword evidence="2" id="KW-1003">Cell membrane</keyword>
<keyword evidence="3" id="KW-0328">Glycosyltransferase</keyword>
<protein>
    <recommendedName>
        <fullName evidence="11">Glycosyltransferase RgtA/B/C/D-like domain-containing protein</fullName>
    </recommendedName>
</protein>
<gene>
    <name evidence="9" type="ORF">GCM10011383_14650</name>
</gene>
<feature type="transmembrane region" description="Helical" evidence="8">
    <location>
        <begin position="333"/>
        <end position="356"/>
    </location>
</feature>